<keyword evidence="3" id="KW-1185">Reference proteome</keyword>
<dbReference type="InterPro" id="IPR035929">
    <property type="entry name" value="CoaB-like_sf"/>
</dbReference>
<sequence>MRILITAGPTREPIDAVRFISNRSSGRMGVALAESAAAAGDEVTLLLGPVDVTPTAAARMRMYQFNSSAELKQLLEAHFHDCELLIMAAAVADYRPVCVHEGKLAREGAGTMRIELQPTPDLVALMASRKRANQRVVAFALEEKAHLEERAAEKMRRKGVDAIVANPLGTMESSRITPVWLTAAGERDEPGRMDKADFAGWMLERARAL</sequence>
<dbReference type="EMBL" id="JBGUBD010000015">
    <property type="protein sequence ID" value="MFA9480101.1"/>
    <property type="molecule type" value="Genomic_DNA"/>
</dbReference>
<dbReference type="Pfam" id="PF04127">
    <property type="entry name" value="DFP"/>
    <property type="match status" value="1"/>
</dbReference>
<dbReference type="RefSeq" id="WP_425347026.1">
    <property type="nucleotide sequence ID" value="NZ_JBGUBD010000015.1"/>
</dbReference>
<dbReference type="Proteomes" id="UP001575105">
    <property type="component" value="Unassembled WGS sequence"/>
</dbReference>
<protein>
    <submittedName>
        <fullName evidence="2">Phosphopantothenoylcysteine decarboxylase</fullName>
    </submittedName>
</protein>
<evidence type="ECO:0000313" key="3">
    <source>
        <dbReference type="Proteomes" id="UP001575105"/>
    </source>
</evidence>
<comment type="caution">
    <text evidence="2">The sequence shown here is derived from an EMBL/GenBank/DDBJ whole genome shotgun (WGS) entry which is preliminary data.</text>
</comment>
<organism evidence="2 3">
    <name type="scientific">Natronomicrosphaera hydrolytica</name>
    <dbReference type="NCBI Taxonomy" id="3242702"/>
    <lineage>
        <taxon>Bacteria</taxon>
        <taxon>Pseudomonadati</taxon>
        <taxon>Planctomycetota</taxon>
        <taxon>Phycisphaerae</taxon>
        <taxon>Phycisphaerales</taxon>
        <taxon>Phycisphaeraceae</taxon>
        <taxon>Natronomicrosphaera</taxon>
    </lineage>
</organism>
<reference evidence="2 3" key="1">
    <citation type="submission" date="2024-08" db="EMBL/GenBank/DDBJ databases">
        <title>Whole-genome sequencing of halo(alkali)philic microorganisms from hypersaline lakes.</title>
        <authorList>
            <person name="Sorokin D.Y."/>
            <person name="Merkel A.Y."/>
            <person name="Messina E."/>
            <person name="Yakimov M."/>
        </authorList>
    </citation>
    <scope>NUCLEOTIDE SEQUENCE [LARGE SCALE GENOMIC DNA]</scope>
    <source>
        <strain evidence="2 3">AB-hyl4</strain>
    </source>
</reference>
<feature type="domain" description="DNA/pantothenate metabolism flavoprotein C-terminal" evidence="1">
    <location>
        <begin position="2"/>
        <end position="205"/>
    </location>
</feature>
<dbReference type="InterPro" id="IPR007085">
    <property type="entry name" value="DNA/pantothenate-metab_flavo_C"/>
</dbReference>
<evidence type="ECO:0000313" key="2">
    <source>
        <dbReference type="EMBL" id="MFA9480101.1"/>
    </source>
</evidence>
<name>A0ABV4UB87_9BACT</name>
<proteinExistence type="predicted"/>
<dbReference type="SUPFAM" id="SSF102645">
    <property type="entry name" value="CoaB-like"/>
    <property type="match status" value="1"/>
</dbReference>
<evidence type="ECO:0000259" key="1">
    <source>
        <dbReference type="Pfam" id="PF04127"/>
    </source>
</evidence>
<gene>
    <name evidence="2" type="ORF">ACERK3_17645</name>
</gene>
<dbReference type="Gene3D" id="3.40.50.10300">
    <property type="entry name" value="CoaB-like"/>
    <property type="match status" value="1"/>
</dbReference>
<accession>A0ABV4UB87</accession>